<feature type="region of interest" description="Disordered" evidence="1">
    <location>
        <begin position="98"/>
        <end position="148"/>
    </location>
</feature>
<dbReference type="AlphaFoldDB" id="A0AAW0EBJ1"/>
<feature type="compositionally biased region" description="Low complexity" evidence="1">
    <location>
        <begin position="116"/>
        <end position="132"/>
    </location>
</feature>
<keyword evidence="3" id="KW-1185">Reference proteome</keyword>
<evidence type="ECO:0000313" key="2">
    <source>
        <dbReference type="EMBL" id="KAK7062437.1"/>
    </source>
</evidence>
<organism evidence="2 3">
    <name type="scientific">Favolaschia claudopus</name>
    <dbReference type="NCBI Taxonomy" id="2862362"/>
    <lineage>
        <taxon>Eukaryota</taxon>
        <taxon>Fungi</taxon>
        <taxon>Dikarya</taxon>
        <taxon>Basidiomycota</taxon>
        <taxon>Agaricomycotina</taxon>
        <taxon>Agaricomycetes</taxon>
        <taxon>Agaricomycetidae</taxon>
        <taxon>Agaricales</taxon>
        <taxon>Marasmiineae</taxon>
        <taxon>Mycenaceae</taxon>
        <taxon>Favolaschia</taxon>
    </lineage>
</organism>
<evidence type="ECO:0000256" key="1">
    <source>
        <dbReference type="SAM" id="MobiDB-lite"/>
    </source>
</evidence>
<accession>A0AAW0EBJ1</accession>
<protein>
    <submittedName>
        <fullName evidence="2">Uncharacterized protein</fullName>
    </submittedName>
</protein>
<sequence length="444" mass="46932">MTRIFLSWSARSLWALLRPPSRYAPSPTHLPRLLRVLATTSTVWLADDEDGGQDGVEGTATSAGDGAFGMRLTGEEDSRGGRTLRAYASVGRTVGPFMGVEWEDNGEGENERTTGRGRACSSGGSGAAAYGVARDEAEGTSPWLRDESAPRTAYTGRVAGGEWRLVVGVRIVPTRRSRLNPVFLPLLPLAAPKVTAAMEGGIDAGEAGLDDVEGYEDADCGAGGLERVAAGESLIHCYLTDDDGGGDAYGEGEAQRRCTSSLLRIGRSGASGSNTGMRLRDSEGAAVDESKANAQRGGRAFGIRCAARRSDVDQGDRQTREREKEREGCAAAAAEASVLRLRETFSTTSLCVAMVSSMKIFAFAPLDVGCVLTEVSGSSLKVAGKDGGSADQAEMVSSGFLSAVYWRTSAGDSPEGLGVSERYMLRRRDDASPMPSRRDRVRCC</sequence>
<reference evidence="2 3" key="1">
    <citation type="journal article" date="2024" name="J Genomics">
        <title>Draft genome sequencing and assembly of Favolaschia claudopus CIRM-BRFM 2984 isolated from oak limbs.</title>
        <authorList>
            <person name="Navarro D."/>
            <person name="Drula E."/>
            <person name="Chaduli D."/>
            <person name="Cazenave R."/>
            <person name="Ahrendt S."/>
            <person name="Wang J."/>
            <person name="Lipzen A."/>
            <person name="Daum C."/>
            <person name="Barry K."/>
            <person name="Grigoriev I.V."/>
            <person name="Favel A."/>
            <person name="Rosso M.N."/>
            <person name="Martin F."/>
        </authorList>
    </citation>
    <scope>NUCLEOTIDE SEQUENCE [LARGE SCALE GENOMIC DNA]</scope>
    <source>
        <strain evidence="2 3">CIRM-BRFM 2984</strain>
    </source>
</reference>
<evidence type="ECO:0000313" key="3">
    <source>
        <dbReference type="Proteomes" id="UP001362999"/>
    </source>
</evidence>
<comment type="caution">
    <text evidence="2">The sequence shown here is derived from an EMBL/GenBank/DDBJ whole genome shotgun (WGS) entry which is preliminary data.</text>
</comment>
<dbReference type="EMBL" id="JAWWNJ010000002">
    <property type="protein sequence ID" value="KAK7062437.1"/>
    <property type="molecule type" value="Genomic_DNA"/>
</dbReference>
<proteinExistence type="predicted"/>
<name>A0AAW0EBJ1_9AGAR</name>
<gene>
    <name evidence="2" type="ORF">R3P38DRAFT_2758666</name>
</gene>
<dbReference type="Proteomes" id="UP001362999">
    <property type="component" value="Unassembled WGS sequence"/>
</dbReference>